<feature type="compositionally biased region" description="Basic and acidic residues" evidence="1">
    <location>
        <begin position="1158"/>
        <end position="1168"/>
    </location>
</feature>
<feature type="region of interest" description="Disordered" evidence="1">
    <location>
        <begin position="987"/>
        <end position="1029"/>
    </location>
</feature>
<comment type="caution">
    <text evidence="2">The sequence shown here is derived from an EMBL/GenBank/DDBJ whole genome shotgun (WGS) entry which is preliminary data.</text>
</comment>
<feature type="region of interest" description="Disordered" evidence="1">
    <location>
        <begin position="1208"/>
        <end position="1235"/>
    </location>
</feature>
<feature type="region of interest" description="Disordered" evidence="1">
    <location>
        <begin position="252"/>
        <end position="282"/>
    </location>
</feature>
<feature type="region of interest" description="Disordered" evidence="1">
    <location>
        <begin position="57"/>
        <end position="96"/>
    </location>
</feature>
<reference evidence="2" key="1">
    <citation type="submission" date="2022-07" db="EMBL/GenBank/DDBJ databases">
        <title>Draft genome sequence of Zalerion maritima ATCC 34329, a (micro)plastics degrading marine fungus.</title>
        <authorList>
            <person name="Paco A."/>
            <person name="Goncalves M.F.M."/>
            <person name="Rocha-Santos T.A.P."/>
            <person name="Alves A."/>
        </authorList>
    </citation>
    <scope>NUCLEOTIDE SEQUENCE</scope>
    <source>
        <strain evidence="2">ATCC 34329</strain>
    </source>
</reference>
<dbReference type="EMBL" id="JAKWBI020000128">
    <property type="protein sequence ID" value="KAJ2901983.1"/>
    <property type="molecule type" value="Genomic_DNA"/>
</dbReference>
<organism evidence="2 3">
    <name type="scientific">Zalerion maritima</name>
    <dbReference type="NCBI Taxonomy" id="339359"/>
    <lineage>
        <taxon>Eukaryota</taxon>
        <taxon>Fungi</taxon>
        <taxon>Dikarya</taxon>
        <taxon>Ascomycota</taxon>
        <taxon>Pezizomycotina</taxon>
        <taxon>Sordariomycetes</taxon>
        <taxon>Lulworthiomycetidae</taxon>
        <taxon>Lulworthiales</taxon>
        <taxon>Lulworthiaceae</taxon>
        <taxon>Zalerion</taxon>
    </lineage>
</organism>
<sequence>MVTFCDEDDGRGGKNSDPAEGLYPIEIRSPFLWGCEESFALIEHLVRVVNGWRDGESVDSHHSSRNVSNIGVEGDDSRGKGNGKGKEEGKGDQKLKPKHKARNWWILYDDACDCSISVSFGAPDPISNPDSRIPLWVLKRVAMLSWAPTDILSGLRSVESRFDSHVWGHDGQGRTQPEEWWEGWEKLVEDVQVGLLDEEALENKTTEYEDDFQCRKSSPLARNGLRAIDEVVREEEMRLMDEEIHEDMRRFVEAGMDGKDEDKGYGDRNKEGKEESRRKAREKLEDWLMPRQWVGRKEKLKTEGDGDKNGDRRDNEQDLTEEMQELRLRYGPQPREPHPTLADPDSPESQRKKANDAKKNYMKALGWSNLTKKEFLSKTREGRGAQSMIETEAVDWALSITSEERSKDTSFSERSKNHDLYSRVLDAEQHKASEAGTHQPRPQWGNAAMHSAVDFERVWDVTDSEGNYMNGLRDKVRDTPELLPYPVGPRQRTTERIYPDRTYTANSWLEDNGNIMEQEYDCMPWVFREGSGLENTPWDRTIPEEDDDETAVRGQHIKESRLEDRGINPKTKRKEVHFKEYWLPPHLSTWKAVQLISDPRINTPEKLAKLMCRDPDHPREKEKGKLDIDFSDWLPPFRGTGGADDMVPDSSRPGMLNLSQSILGEETVLNPLLQTARTTHPKFHFRQHPSPPSPTYLSALVRLLTGLVAFTRTSNPSTFLSLLSRLSRWEDANTFTPLRAEPDRYCIANNLQTFDFVDLADEMGVFDAAELLERFRRSEFVTCPAVNGVRKYIKGELDRGGGAAGFEERGFLANTVAAYDTDGDGEVATVLDAANAKGPGKYQKRQDTVSVRGKHITEIAMLIRGNILKELNWLLDVQDYLLGDASISHDAHTLSESLGWNGEGSNKRILTARVAKVKELGMPGIPGKNNGPPRLIDWNRFSFLLLENERQERGLCCIENVFKILRKKAAFHWDACFKDAEMKKDEKNEAEAREGDGDSDANSLYNAGRFSPRSPLSNGNANGDPCVESLDPCAELESQIPASEPKIEPARYPSQSDLLEFRQTLLQILKAELSQPITSGTKSRNPDPEPSTHQATQDGRVILTEDAPLSSPARKFKDTPTTEPTRSRPWALLMHKLRYSTLSTPNDKSPDNNNNNNLDHRKTPEVENKRKRATNPKLNSGAGGARGANTSPPVSTAFILSQYAGSPSFSSSSSSSPNPASRNNSINNNPWPSGSWSTPRDVLLDVWNSSGCEIYDWNFSVRKNWEMCTRDPAWTDDPDSDASSDSNISTAFEPSSYRRRIAKYPAAPASSFLRGNGPWFRTIKYPYNGKLVEVEDCNEFWKKVGNGL</sequence>
<evidence type="ECO:0000313" key="2">
    <source>
        <dbReference type="EMBL" id="KAJ2901983.1"/>
    </source>
</evidence>
<evidence type="ECO:0000313" key="3">
    <source>
        <dbReference type="Proteomes" id="UP001201980"/>
    </source>
</evidence>
<feature type="region of interest" description="Disordered" evidence="1">
    <location>
        <begin position="1076"/>
        <end position="1193"/>
    </location>
</feature>
<accession>A0AAD5RR78</accession>
<proteinExistence type="predicted"/>
<protein>
    <submittedName>
        <fullName evidence="2">Uncharacterized protein</fullName>
    </submittedName>
</protein>
<gene>
    <name evidence="2" type="ORF">MKZ38_001124</name>
</gene>
<feature type="compositionally biased region" description="Basic and acidic residues" evidence="1">
    <location>
        <begin position="75"/>
        <end position="95"/>
    </location>
</feature>
<keyword evidence="3" id="KW-1185">Reference proteome</keyword>
<evidence type="ECO:0000256" key="1">
    <source>
        <dbReference type="SAM" id="MobiDB-lite"/>
    </source>
</evidence>
<feature type="compositionally biased region" description="Basic and acidic residues" evidence="1">
    <location>
        <begin position="295"/>
        <end position="316"/>
    </location>
</feature>
<name>A0AAD5RR78_9PEZI</name>
<feature type="region of interest" description="Disordered" evidence="1">
    <location>
        <begin position="329"/>
        <end position="357"/>
    </location>
</feature>
<dbReference type="Proteomes" id="UP001201980">
    <property type="component" value="Unassembled WGS sequence"/>
</dbReference>
<feature type="compositionally biased region" description="Basic and acidic residues" evidence="1">
    <location>
        <begin position="348"/>
        <end position="357"/>
    </location>
</feature>
<feature type="region of interest" description="Disordered" evidence="1">
    <location>
        <begin position="295"/>
        <end position="317"/>
    </location>
</feature>
<feature type="region of interest" description="Disordered" evidence="1">
    <location>
        <begin position="1"/>
        <end position="20"/>
    </location>
</feature>
<feature type="compositionally biased region" description="Basic and acidic residues" evidence="1">
    <location>
        <begin position="987"/>
        <end position="996"/>
    </location>
</feature>